<name>A0ABR0QKE5_GOSAR</name>
<evidence type="ECO:0000313" key="2">
    <source>
        <dbReference type="Proteomes" id="UP001358586"/>
    </source>
</evidence>
<gene>
    <name evidence="1" type="ORF">PVK06_008079</name>
</gene>
<reference evidence="1 2" key="1">
    <citation type="submission" date="2023-03" db="EMBL/GenBank/DDBJ databases">
        <title>WGS of Gossypium arboreum.</title>
        <authorList>
            <person name="Yu D."/>
        </authorList>
    </citation>
    <scope>NUCLEOTIDE SEQUENCE [LARGE SCALE GENOMIC DNA]</scope>
    <source>
        <tissue evidence="1">Leaf</tissue>
    </source>
</reference>
<keyword evidence="2" id="KW-1185">Reference proteome</keyword>
<protein>
    <submittedName>
        <fullName evidence="1">Uncharacterized protein</fullName>
    </submittedName>
</protein>
<sequence>METKLSSKRMELVRLKCEFENGIDIEEVGSKGGLSLGWKGNSLVSLRSFSSSHNDVDIHDHKHEEVWHLTSFYGNPDGRFRCTSWDLLRQLCIDPSILWVVLGDSNKITNSYEK</sequence>
<organism evidence="1 2">
    <name type="scientific">Gossypium arboreum</name>
    <name type="common">Tree cotton</name>
    <name type="synonym">Gossypium nanking</name>
    <dbReference type="NCBI Taxonomy" id="29729"/>
    <lineage>
        <taxon>Eukaryota</taxon>
        <taxon>Viridiplantae</taxon>
        <taxon>Streptophyta</taxon>
        <taxon>Embryophyta</taxon>
        <taxon>Tracheophyta</taxon>
        <taxon>Spermatophyta</taxon>
        <taxon>Magnoliopsida</taxon>
        <taxon>eudicotyledons</taxon>
        <taxon>Gunneridae</taxon>
        <taxon>Pentapetalae</taxon>
        <taxon>rosids</taxon>
        <taxon>malvids</taxon>
        <taxon>Malvales</taxon>
        <taxon>Malvaceae</taxon>
        <taxon>Malvoideae</taxon>
        <taxon>Gossypium</taxon>
    </lineage>
</organism>
<proteinExistence type="predicted"/>
<evidence type="ECO:0000313" key="1">
    <source>
        <dbReference type="EMBL" id="KAK5839303.1"/>
    </source>
</evidence>
<dbReference type="Proteomes" id="UP001358586">
    <property type="component" value="Chromosome 3"/>
</dbReference>
<dbReference type="EMBL" id="JARKNE010000003">
    <property type="protein sequence ID" value="KAK5839303.1"/>
    <property type="molecule type" value="Genomic_DNA"/>
</dbReference>
<comment type="caution">
    <text evidence="1">The sequence shown here is derived from an EMBL/GenBank/DDBJ whole genome shotgun (WGS) entry which is preliminary data.</text>
</comment>
<accession>A0ABR0QKE5</accession>